<evidence type="ECO:0000313" key="2">
    <source>
        <dbReference type="EMBL" id="QJE98412.1"/>
    </source>
</evidence>
<proteinExistence type="predicted"/>
<evidence type="ECO:0000256" key="1">
    <source>
        <dbReference type="SAM" id="Phobius"/>
    </source>
</evidence>
<dbReference type="EMBL" id="CP051774">
    <property type="protein sequence ID" value="QJE98412.1"/>
    <property type="molecule type" value="Genomic_DNA"/>
</dbReference>
<name>A0A858RNH0_9BACT</name>
<keyword evidence="3" id="KW-1185">Reference proteome</keyword>
<feature type="transmembrane region" description="Helical" evidence="1">
    <location>
        <begin position="35"/>
        <end position="53"/>
    </location>
</feature>
<evidence type="ECO:0000313" key="3">
    <source>
        <dbReference type="Proteomes" id="UP000501812"/>
    </source>
</evidence>
<keyword evidence="1" id="KW-0812">Transmembrane</keyword>
<dbReference type="RefSeq" id="WP_169456898.1">
    <property type="nucleotide sequence ID" value="NZ_CP051774.1"/>
</dbReference>
<dbReference type="KEGG" id="luo:HHL09_22360"/>
<feature type="transmembrane region" description="Helical" evidence="1">
    <location>
        <begin position="89"/>
        <end position="108"/>
    </location>
</feature>
<keyword evidence="1" id="KW-0472">Membrane</keyword>
<feature type="transmembrane region" description="Helical" evidence="1">
    <location>
        <begin position="6"/>
        <end position="28"/>
    </location>
</feature>
<dbReference type="Proteomes" id="UP000501812">
    <property type="component" value="Chromosome"/>
</dbReference>
<accession>A0A858RNH0</accession>
<gene>
    <name evidence="2" type="ORF">HHL09_22360</name>
</gene>
<evidence type="ECO:0008006" key="4">
    <source>
        <dbReference type="Google" id="ProtNLM"/>
    </source>
</evidence>
<sequence>MDPFLLKTLHIAAAVGAFTGIGAIVAATDDKNRKLGAALHGAFLVILLLIGFAMLKKPPMDQHWWQVKLAIWLVLGASPALVKRKVMPAGAVLVLCLVLATAAAYLGLVKPF</sequence>
<reference evidence="2 3" key="1">
    <citation type="submission" date="2020-04" db="EMBL/GenBank/DDBJ databases">
        <title>Luteolibacter sp. G-1-1-1 isolated from soil.</title>
        <authorList>
            <person name="Dahal R.H."/>
        </authorList>
    </citation>
    <scope>NUCLEOTIDE SEQUENCE [LARGE SCALE GENOMIC DNA]</scope>
    <source>
        <strain evidence="2 3">G-1-1-1</strain>
    </source>
</reference>
<organism evidence="2 3">
    <name type="scientific">Luteolibacter luteus</name>
    <dbReference type="NCBI Taxonomy" id="2728835"/>
    <lineage>
        <taxon>Bacteria</taxon>
        <taxon>Pseudomonadati</taxon>
        <taxon>Verrucomicrobiota</taxon>
        <taxon>Verrucomicrobiia</taxon>
        <taxon>Verrucomicrobiales</taxon>
        <taxon>Verrucomicrobiaceae</taxon>
        <taxon>Luteolibacter</taxon>
    </lineage>
</organism>
<dbReference type="AlphaFoldDB" id="A0A858RNH0"/>
<protein>
    <recommendedName>
        <fullName evidence="4">DUF2269 family protein</fullName>
    </recommendedName>
</protein>
<keyword evidence="1" id="KW-1133">Transmembrane helix</keyword>